<dbReference type="AlphaFoldDB" id="A0A0L0FS97"/>
<keyword evidence="3" id="KW-1185">Reference proteome</keyword>
<reference evidence="2 3" key="1">
    <citation type="submission" date="2011-02" db="EMBL/GenBank/DDBJ databases">
        <title>The Genome Sequence of Sphaeroforma arctica JP610.</title>
        <authorList>
            <consortium name="The Broad Institute Genome Sequencing Platform"/>
            <person name="Russ C."/>
            <person name="Cuomo C."/>
            <person name="Young S.K."/>
            <person name="Zeng Q."/>
            <person name="Gargeya S."/>
            <person name="Alvarado L."/>
            <person name="Berlin A."/>
            <person name="Chapman S.B."/>
            <person name="Chen Z."/>
            <person name="Freedman E."/>
            <person name="Gellesch M."/>
            <person name="Goldberg J."/>
            <person name="Griggs A."/>
            <person name="Gujja S."/>
            <person name="Heilman E."/>
            <person name="Heiman D."/>
            <person name="Howarth C."/>
            <person name="Mehta T."/>
            <person name="Neiman D."/>
            <person name="Pearson M."/>
            <person name="Roberts A."/>
            <person name="Saif S."/>
            <person name="Shea T."/>
            <person name="Shenoy N."/>
            <person name="Sisk P."/>
            <person name="Stolte C."/>
            <person name="Sykes S."/>
            <person name="White J."/>
            <person name="Yandava C."/>
            <person name="Burger G."/>
            <person name="Gray M.W."/>
            <person name="Holland P.W.H."/>
            <person name="King N."/>
            <person name="Lang F.B.F."/>
            <person name="Roger A.J."/>
            <person name="Ruiz-Trillo I."/>
            <person name="Haas B."/>
            <person name="Nusbaum C."/>
            <person name="Birren B."/>
        </authorList>
    </citation>
    <scope>NUCLEOTIDE SEQUENCE [LARGE SCALE GENOMIC DNA]</scope>
    <source>
        <strain evidence="2 3">JP610</strain>
    </source>
</reference>
<proteinExistence type="predicted"/>
<dbReference type="RefSeq" id="XP_014153466.1">
    <property type="nucleotide sequence ID" value="XM_014297991.1"/>
</dbReference>
<evidence type="ECO:0000313" key="3">
    <source>
        <dbReference type="Proteomes" id="UP000054560"/>
    </source>
</evidence>
<dbReference type="Proteomes" id="UP000054560">
    <property type="component" value="Unassembled WGS sequence"/>
</dbReference>
<sequence>QSAKGTLKPKSSFGVVVTLNPTAATDSGKVRFKFEISCWDDSRSVEGVTVATAYVNRSRGSITGAEGVRRGSVDGTTSNLDNVHESVHRYKAVDTRRTSPSVVLFTAAVLLLCLAVLFSPSEYAAPLPPLVHTATNHSRAFSHSPVTTCGVECTAADQTSPVSVFPTVQPSHQMVAAFVLADVPEWSMGRLSCDVPIPCPVQWSCSLGSNLKP</sequence>
<keyword evidence="1" id="KW-1133">Transmembrane helix</keyword>
<keyword evidence="1" id="KW-0812">Transmembrane</keyword>
<organism evidence="2 3">
    <name type="scientific">Sphaeroforma arctica JP610</name>
    <dbReference type="NCBI Taxonomy" id="667725"/>
    <lineage>
        <taxon>Eukaryota</taxon>
        <taxon>Ichthyosporea</taxon>
        <taxon>Ichthyophonida</taxon>
        <taxon>Sphaeroforma</taxon>
    </lineage>
</organism>
<dbReference type="GeneID" id="25908554"/>
<accession>A0A0L0FS97</accession>
<gene>
    <name evidence="2" type="ORF">SARC_08050</name>
</gene>
<protein>
    <submittedName>
        <fullName evidence="2">Uncharacterized protein</fullName>
    </submittedName>
</protein>
<keyword evidence="1" id="KW-0472">Membrane</keyword>
<feature type="transmembrane region" description="Helical" evidence="1">
    <location>
        <begin position="99"/>
        <end position="118"/>
    </location>
</feature>
<name>A0A0L0FS97_9EUKA</name>
<evidence type="ECO:0000256" key="1">
    <source>
        <dbReference type="SAM" id="Phobius"/>
    </source>
</evidence>
<dbReference type="EMBL" id="KQ242282">
    <property type="protein sequence ID" value="KNC79564.1"/>
    <property type="molecule type" value="Genomic_DNA"/>
</dbReference>
<evidence type="ECO:0000313" key="2">
    <source>
        <dbReference type="EMBL" id="KNC79564.1"/>
    </source>
</evidence>
<feature type="non-terminal residue" evidence="2">
    <location>
        <position position="1"/>
    </location>
</feature>